<sequence length="163" mass="18523">MFITTRQRREGRKGKELDEETHNAIIKLQGSIQNSSDSAEQTFKSLFGKEKPGRVRCYGKTMTPSQFRKNEEIAAIKKEHANAISGMAKEIQDLRAIVNFVVRQQNPDLDEEDLNNMMARVLGKESSATGPYSSASTHDPQLEDNEDHEDNEGYEDYEDNLIE</sequence>
<feature type="compositionally biased region" description="Acidic residues" evidence="1">
    <location>
        <begin position="142"/>
        <end position="163"/>
    </location>
</feature>
<feature type="region of interest" description="Disordered" evidence="1">
    <location>
        <begin position="122"/>
        <end position="163"/>
    </location>
</feature>
<dbReference type="Proteomes" id="UP000501690">
    <property type="component" value="Linkage Group LG9"/>
</dbReference>
<proteinExistence type="predicted"/>
<keyword evidence="3" id="KW-1185">Reference proteome</keyword>
<dbReference type="EMBL" id="CP039353">
    <property type="protein sequence ID" value="QCE05510.1"/>
    <property type="molecule type" value="Genomic_DNA"/>
</dbReference>
<gene>
    <name evidence="2" type="ORF">DEO72_LG9g513</name>
</gene>
<feature type="compositionally biased region" description="Polar residues" evidence="1">
    <location>
        <begin position="126"/>
        <end position="139"/>
    </location>
</feature>
<dbReference type="AlphaFoldDB" id="A0A4D6MVJ9"/>
<accession>A0A4D6MVJ9</accession>
<protein>
    <recommendedName>
        <fullName evidence="4">Transposase</fullName>
    </recommendedName>
</protein>
<name>A0A4D6MVJ9_VIGUN</name>
<reference evidence="2 3" key="1">
    <citation type="submission" date="2019-04" db="EMBL/GenBank/DDBJ databases">
        <title>An improved genome assembly and genetic linkage map for asparagus bean, Vigna unguiculata ssp. sesquipedialis.</title>
        <authorList>
            <person name="Xia Q."/>
            <person name="Zhang R."/>
            <person name="Dong Y."/>
        </authorList>
    </citation>
    <scope>NUCLEOTIDE SEQUENCE [LARGE SCALE GENOMIC DNA]</scope>
    <source>
        <tissue evidence="2">Leaf</tissue>
    </source>
</reference>
<evidence type="ECO:0000313" key="2">
    <source>
        <dbReference type="EMBL" id="QCE05510.1"/>
    </source>
</evidence>
<evidence type="ECO:0000313" key="3">
    <source>
        <dbReference type="Proteomes" id="UP000501690"/>
    </source>
</evidence>
<organism evidence="2 3">
    <name type="scientific">Vigna unguiculata</name>
    <name type="common">Cowpea</name>
    <dbReference type="NCBI Taxonomy" id="3917"/>
    <lineage>
        <taxon>Eukaryota</taxon>
        <taxon>Viridiplantae</taxon>
        <taxon>Streptophyta</taxon>
        <taxon>Embryophyta</taxon>
        <taxon>Tracheophyta</taxon>
        <taxon>Spermatophyta</taxon>
        <taxon>Magnoliopsida</taxon>
        <taxon>eudicotyledons</taxon>
        <taxon>Gunneridae</taxon>
        <taxon>Pentapetalae</taxon>
        <taxon>rosids</taxon>
        <taxon>fabids</taxon>
        <taxon>Fabales</taxon>
        <taxon>Fabaceae</taxon>
        <taxon>Papilionoideae</taxon>
        <taxon>50 kb inversion clade</taxon>
        <taxon>NPAAA clade</taxon>
        <taxon>indigoferoid/millettioid clade</taxon>
        <taxon>Phaseoleae</taxon>
        <taxon>Vigna</taxon>
    </lineage>
</organism>
<evidence type="ECO:0008006" key="4">
    <source>
        <dbReference type="Google" id="ProtNLM"/>
    </source>
</evidence>
<evidence type="ECO:0000256" key="1">
    <source>
        <dbReference type="SAM" id="MobiDB-lite"/>
    </source>
</evidence>